<evidence type="ECO:0000256" key="4">
    <source>
        <dbReference type="ARBA" id="ARBA00022448"/>
    </source>
</evidence>
<dbReference type="Gene3D" id="1.20.1560.10">
    <property type="entry name" value="ABC transporter type 1, transmembrane domain"/>
    <property type="match status" value="1"/>
</dbReference>
<proteinExistence type="inferred from homology"/>
<dbReference type="PROSITE" id="PS50929">
    <property type="entry name" value="ABC_TM1F"/>
    <property type="match status" value="2"/>
</dbReference>
<evidence type="ECO:0000256" key="7">
    <source>
        <dbReference type="ARBA" id="ARBA00022741"/>
    </source>
</evidence>
<sequence length="1319" mass="143620">MDVTPSISSSQERGLKHAAGPGLRMVDSTHKDQEIVSEKDSVRSTAPRKDGSGDVTIHLPEKPEHDGDGPVRQFEDAAKETAKADSKAGWRTYMKLWTYATPLDVALRLCGLFAACAAGATLPLMTIVFGRLVNEFNGWERGTINPERLREAVDEYSLWFVWLFLVKFGCVYIHTTTFTITAIRATKAIRLRYIRAILSQDIAFFETRTSGSVATSISNNVNLIQNGLSEKVGIVFQGLAMLAASFAVAFSQYWKLTVVGATTLPAAVIAVGITVALDARAEAKILDIYSKAGGLVEEALGSIRIVTAFGANEKLRKKFDAYLEIAKGFGVKRGPILGIQYSAEFFMMYCAYSLTFWYGIRLLVRGHVSDGGKVVTVLFAIIIGTSSLTMIAPAMGEITKAAAASKDILDTIAMETKIDFNTQGNKPESVTGHISLRNVSFAYPQRPTIKVLDDVDMHFEAGKITALLGPSGSGKSTIVALIEKFYESTSGSVTLDGKELKELNTKYLRSQVGMVQQETFLFNDTIYNNVAHGLFGTAKDEFPEEDKRKLVEEACIHANADSFIRKLPNGYDTRVGERGSVLSGGQRQRVAIARSIISDPRILLLDEATSALDPIAERAVQAALDEVSKKRTTIVIAHKLATVMKADKIIVIGSGKVVEEGSHHALLAANGAYARLVRAQNLHLALDEEESTSDDNAKVQELPPEKLERTQSTGSTAVISAQTKPDDHFRKISLVKCVALVLKEMRSARLYFVCGIIAAVAGGGVFPASAILFSRLVTVFKYDGAELEERGSFWALMFFVLALGTLFAYASLGFFFTVAGIITAKFYRSEYFDAMLRQDIGFFDLEGNASGALTSRLSTDSQALQDLVSANLGLITIVIVNILGCWTLALILGWKLTLVAIFGCLPALFFAGFMRMRMEMQSQDKMAARYEESARFASEAVGAIRTIASLNLEAKVLRLYGDRLGATVKSFYRHVLVTMILFGLSDSLDLVAMGLAFWYGGRLLSEGYYSAENFFAIFDAIVFGGQAAGFLFGFTLSKSSTVNRILHLRSQIPTINSSTGAPPPHPNSSPAIEFRNVRFSYPTAPSIPILRSLCLKIHSGQSVGIVGASGCGKTTIISLIERFYDTTSGEILIHGRPIRDLDISAFRATVGLVSQETTLYEGSMRDNVLFGMPSTLTPDEEIVVRACEDANIHTFLMSLPEGYDTHAGTRGLSLSGGQRQRLAIARALIRNPSILLLDEATSALDSHSEAVVQQALATAAKGRTTIAVAHRLATVKNASCIFVVDGGRVVEYGNHKELLVRRGWYWRMCEAQGLEVEVS</sequence>
<evidence type="ECO:0000256" key="13">
    <source>
        <dbReference type="SAM" id="Phobius"/>
    </source>
</evidence>
<keyword evidence="5 13" id="KW-0812">Transmembrane</keyword>
<dbReference type="STRING" id="1168221.R7YNX8"/>
<evidence type="ECO:0000256" key="11">
    <source>
        <dbReference type="ARBA" id="ARBA00023136"/>
    </source>
</evidence>
<dbReference type="SUPFAM" id="SSF52540">
    <property type="entry name" value="P-loop containing nucleoside triphosphate hydrolases"/>
    <property type="match status" value="2"/>
</dbReference>
<keyword evidence="10 13" id="KW-1133">Transmembrane helix</keyword>
<feature type="transmembrane region" description="Helical" evidence="13">
    <location>
        <begin position="793"/>
        <end position="822"/>
    </location>
</feature>
<protein>
    <recommendedName>
        <fullName evidence="18">ATP-binding cassette, subfamily B (MDR/TAP), member 1</fullName>
    </recommendedName>
</protein>
<dbReference type="GO" id="GO:0015421">
    <property type="term" value="F:ABC-type oligopeptide transporter activity"/>
    <property type="evidence" value="ECO:0007669"/>
    <property type="project" value="TreeGrafter"/>
</dbReference>
<dbReference type="PROSITE" id="PS00211">
    <property type="entry name" value="ABC_TRANSPORTER_1"/>
    <property type="match status" value="2"/>
</dbReference>
<feature type="domain" description="ABC transmembrane type-1" evidence="15">
    <location>
        <begin position="111"/>
        <end position="400"/>
    </location>
</feature>
<evidence type="ECO:0000256" key="1">
    <source>
        <dbReference type="ARBA" id="ARBA00004127"/>
    </source>
</evidence>
<feature type="transmembrane region" description="Helical" evidence="13">
    <location>
        <begin position="1014"/>
        <end position="1036"/>
    </location>
</feature>
<comment type="subcellular location">
    <subcellularLocation>
        <location evidence="1">Endomembrane system</location>
        <topology evidence="1">Multi-pass membrane protein</topology>
    </subcellularLocation>
</comment>
<evidence type="ECO:0000313" key="17">
    <source>
        <dbReference type="Proteomes" id="UP000016924"/>
    </source>
</evidence>
<dbReference type="Pfam" id="PF00005">
    <property type="entry name" value="ABC_tran"/>
    <property type="match status" value="2"/>
</dbReference>
<reference evidence="17" key="1">
    <citation type="submission" date="2012-06" db="EMBL/GenBank/DDBJ databases">
        <title>The genome sequence of Coniosporium apollinis CBS 100218.</title>
        <authorList>
            <consortium name="The Broad Institute Genome Sequencing Platform"/>
            <person name="Cuomo C."/>
            <person name="Gorbushina A."/>
            <person name="Noack S."/>
            <person name="Walker B."/>
            <person name="Young S.K."/>
            <person name="Zeng Q."/>
            <person name="Gargeya S."/>
            <person name="Fitzgerald M."/>
            <person name="Haas B."/>
            <person name="Abouelleil A."/>
            <person name="Alvarado L."/>
            <person name="Arachchi H.M."/>
            <person name="Berlin A.M."/>
            <person name="Chapman S.B."/>
            <person name="Goldberg J."/>
            <person name="Griggs A."/>
            <person name="Gujja S."/>
            <person name="Hansen M."/>
            <person name="Howarth C."/>
            <person name="Imamovic A."/>
            <person name="Larimer J."/>
            <person name="McCowan C."/>
            <person name="Montmayeur A."/>
            <person name="Murphy C."/>
            <person name="Neiman D."/>
            <person name="Pearson M."/>
            <person name="Priest M."/>
            <person name="Roberts A."/>
            <person name="Saif S."/>
            <person name="Shea T."/>
            <person name="Sisk P."/>
            <person name="Sykes S."/>
            <person name="Wortman J."/>
            <person name="Nusbaum C."/>
            <person name="Birren B."/>
        </authorList>
    </citation>
    <scope>NUCLEOTIDE SEQUENCE [LARGE SCALE GENOMIC DNA]</scope>
    <source>
        <strain evidence="17">CBS 100218</strain>
    </source>
</reference>
<dbReference type="OMA" id="MAYFDTY"/>
<keyword evidence="17" id="KW-1185">Reference proteome</keyword>
<feature type="domain" description="ABC transporter" evidence="14">
    <location>
        <begin position="434"/>
        <end position="679"/>
    </location>
</feature>
<dbReference type="CDD" id="cd18578">
    <property type="entry name" value="ABC_6TM_Pgp_ABCB1_D2_like"/>
    <property type="match status" value="1"/>
</dbReference>
<evidence type="ECO:0000256" key="10">
    <source>
        <dbReference type="ARBA" id="ARBA00022989"/>
    </source>
</evidence>
<evidence type="ECO:0000256" key="2">
    <source>
        <dbReference type="ARBA" id="ARBA00006493"/>
    </source>
</evidence>
<dbReference type="InterPro" id="IPR017871">
    <property type="entry name" value="ABC_transporter-like_CS"/>
</dbReference>
<feature type="compositionally biased region" description="Basic and acidic residues" evidence="12">
    <location>
        <begin position="59"/>
        <end position="70"/>
    </location>
</feature>
<evidence type="ECO:0000256" key="5">
    <source>
        <dbReference type="ARBA" id="ARBA00022692"/>
    </source>
</evidence>
<dbReference type="HOGENOM" id="CLU_000604_17_8_1"/>
<feature type="transmembrane region" description="Helical" evidence="13">
    <location>
        <begin position="159"/>
        <end position="183"/>
    </location>
</feature>
<dbReference type="FunFam" id="3.40.50.300:FF:000140">
    <property type="entry name" value="Lipid A export ATP-binding/permease protein MsbA"/>
    <property type="match status" value="1"/>
</dbReference>
<evidence type="ECO:0000256" key="6">
    <source>
        <dbReference type="ARBA" id="ARBA00022737"/>
    </source>
</evidence>
<feature type="transmembrane region" description="Helical" evidence="13">
    <location>
        <begin position="975"/>
        <end position="999"/>
    </location>
</feature>
<feature type="transmembrane region" description="Helical" evidence="13">
    <location>
        <begin position="898"/>
        <end position="916"/>
    </location>
</feature>
<feature type="transmembrane region" description="Helical" evidence="13">
    <location>
        <begin position="105"/>
        <end position="129"/>
    </location>
</feature>
<dbReference type="EMBL" id="JH767563">
    <property type="protein sequence ID" value="EON63524.1"/>
    <property type="molecule type" value="Genomic_DNA"/>
</dbReference>
<name>R7YNX8_CONA1</name>
<dbReference type="PANTHER" id="PTHR43394:SF11">
    <property type="entry name" value="ATP-BINDING CASSETTE TRANSPORTER"/>
    <property type="match status" value="1"/>
</dbReference>
<feature type="transmembrane region" description="Helical" evidence="13">
    <location>
        <begin position="750"/>
        <end position="773"/>
    </location>
</feature>
<dbReference type="InterPro" id="IPR036640">
    <property type="entry name" value="ABC1_TM_sf"/>
</dbReference>
<evidence type="ECO:0000256" key="8">
    <source>
        <dbReference type="ARBA" id="ARBA00022840"/>
    </source>
</evidence>
<feature type="domain" description="ABC transporter" evidence="14">
    <location>
        <begin position="1072"/>
        <end position="1311"/>
    </location>
</feature>
<feature type="region of interest" description="Disordered" evidence="12">
    <location>
        <begin position="687"/>
        <end position="715"/>
    </location>
</feature>
<dbReference type="FunFam" id="3.40.50.300:FF:000913">
    <property type="entry name" value="ABC multidrug transporter SitT"/>
    <property type="match status" value="1"/>
</dbReference>
<keyword evidence="4" id="KW-0813">Transport</keyword>
<feature type="transmembrane region" description="Helical" evidence="13">
    <location>
        <begin position="872"/>
        <end position="892"/>
    </location>
</feature>
<dbReference type="eggNOG" id="KOG0055">
    <property type="taxonomic scope" value="Eukaryota"/>
</dbReference>
<keyword evidence="9" id="KW-1278">Translocase</keyword>
<dbReference type="Proteomes" id="UP000016924">
    <property type="component" value="Unassembled WGS sequence"/>
</dbReference>
<dbReference type="OrthoDB" id="6500128at2759"/>
<comment type="similarity">
    <text evidence="2">Belongs to the ABC transporter superfamily. ABCB family. MHC peptide exporter (TC 3.A.1.209) subfamily.</text>
</comment>
<keyword evidence="8" id="KW-0067">ATP-binding</keyword>
<dbReference type="InterPro" id="IPR039421">
    <property type="entry name" value="Type_1_exporter"/>
</dbReference>
<feature type="region of interest" description="Disordered" evidence="12">
    <location>
        <begin position="1"/>
        <end position="70"/>
    </location>
</feature>
<dbReference type="InterPro" id="IPR003439">
    <property type="entry name" value="ABC_transporter-like_ATP-bd"/>
</dbReference>
<comment type="similarity">
    <text evidence="3">Belongs to the ABC transporter superfamily. ABCB family. Multidrug resistance exporter (TC 3.A.1.201) subfamily.</text>
</comment>
<dbReference type="SUPFAM" id="SSF90123">
    <property type="entry name" value="ABC transporter transmembrane region"/>
    <property type="match status" value="2"/>
</dbReference>
<dbReference type="InterPro" id="IPR003593">
    <property type="entry name" value="AAA+_ATPase"/>
</dbReference>
<evidence type="ECO:0000313" key="16">
    <source>
        <dbReference type="EMBL" id="EON63524.1"/>
    </source>
</evidence>
<dbReference type="InterPro" id="IPR011527">
    <property type="entry name" value="ABC1_TM_dom"/>
</dbReference>
<dbReference type="GeneID" id="19900063"/>
<keyword evidence="11 13" id="KW-0472">Membrane</keyword>
<keyword evidence="7" id="KW-0547">Nucleotide-binding</keyword>
<feature type="transmembrane region" description="Helical" evidence="13">
    <location>
        <begin position="256"/>
        <end position="277"/>
    </location>
</feature>
<evidence type="ECO:0000256" key="3">
    <source>
        <dbReference type="ARBA" id="ARBA00007577"/>
    </source>
</evidence>
<feature type="compositionally biased region" description="Basic and acidic residues" evidence="12">
    <location>
        <begin position="695"/>
        <end position="709"/>
    </location>
</feature>
<organism evidence="16 17">
    <name type="scientific">Coniosporium apollinis (strain CBS 100218)</name>
    <name type="common">Rock-inhabiting black yeast</name>
    <dbReference type="NCBI Taxonomy" id="1168221"/>
    <lineage>
        <taxon>Eukaryota</taxon>
        <taxon>Fungi</taxon>
        <taxon>Dikarya</taxon>
        <taxon>Ascomycota</taxon>
        <taxon>Pezizomycotina</taxon>
        <taxon>Dothideomycetes</taxon>
        <taxon>Dothideomycetes incertae sedis</taxon>
        <taxon>Coniosporium</taxon>
    </lineage>
</organism>
<dbReference type="Pfam" id="PF00664">
    <property type="entry name" value="ABC_membrane"/>
    <property type="match status" value="2"/>
</dbReference>
<dbReference type="PANTHER" id="PTHR43394">
    <property type="entry name" value="ATP-DEPENDENT PERMEASE MDL1, MITOCHONDRIAL"/>
    <property type="match status" value="1"/>
</dbReference>
<dbReference type="GO" id="GO:0012505">
    <property type="term" value="C:endomembrane system"/>
    <property type="evidence" value="ECO:0007669"/>
    <property type="project" value="UniProtKB-SubCell"/>
</dbReference>
<keyword evidence="6" id="KW-0677">Repeat</keyword>
<dbReference type="RefSeq" id="XP_007778841.1">
    <property type="nucleotide sequence ID" value="XM_007780651.1"/>
</dbReference>
<dbReference type="GO" id="GO:0090374">
    <property type="term" value="P:oligopeptide export from mitochondrion"/>
    <property type="evidence" value="ECO:0007669"/>
    <property type="project" value="TreeGrafter"/>
</dbReference>
<dbReference type="CDD" id="cd18577">
    <property type="entry name" value="ABC_6TM_Pgp_ABCB1_D1_like"/>
    <property type="match status" value="1"/>
</dbReference>
<accession>R7YNX8</accession>
<evidence type="ECO:0000256" key="12">
    <source>
        <dbReference type="SAM" id="MobiDB-lite"/>
    </source>
</evidence>
<feature type="transmembrane region" description="Helical" evidence="13">
    <location>
        <begin position="341"/>
        <end position="360"/>
    </location>
</feature>
<dbReference type="CDD" id="cd03249">
    <property type="entry name" value="ABC_MTABC3_MDL1_MDL2"/>
    <property type="match status" value="1"/>
</dbReference>
<feature type="compositionally biased region" description="Basic and acidic residues" evidence="12">
    <location>
        <begin position="27"/>
        <end position="52"/>
    </location>
</feature>
<feature type="transmembrane region" description="Helical" evidence="13">
    <location>
        <begin position="232"/>
        <end position="250"/>
    </location>
</feature>
<dbReference type="GO" id="GO:0005524">
    <property type="term" value="F:ATP binding"/>
    <property type="evidence" value="ECO:0007669"/>
    <property type="project" value="UniProtKB-KW"/>
</dbReference>
<feature type="compositionally biased region" description="Polar residues" evidence="12">
    <location>
        <begin position="1"/>
        <end position="12"/>
    </location>
</feature>
<evidence type="ECO:0008006" key="18">
    <source>
        <dbReference type="Google" id="ProtNLM"/>
    </source>
</evidence>
<dbReference type="InterPro" id="IPR027417">
    <property type="entry name" value="P-loop_NTPase"/>
</dbReference>
<feature type="domain" description="ABC transmembrane type-1" evidence="15">
    <location>
        <begin position="755"/>
        <end position="1034"/>
    </location>
</feature>
<gene>
    <name evidence="16" type="ORF">W97_02752</name>
</gene>
<dbReference type="PROSITE" id="PS50893">
    <property type="entry name" value="ABC_TRANSPORTER_2"/>
    <property type="match status" value="2"/>
</dbReference>
<dbReference type="GO" id="GO:0016887">
    <property type="term" value="F:ATP hydrolysis activity"/>
    <property type="evidence" value="ECO:0007669"/>
    <property type="project" value="InterPro"/>
</dbReference>
<evidence type="ECO:0000259" key="14">
    <source>
        <dbReference type="PROSITE" id="PS50893"/>
    </source>
</evidence>
<dbReference type="GO" id="GO:0005743">
    <property type="term" value="C:mitochondrial inner membrane"/>
    <property type="evidence" value="ECO:0007669"/>
    <property type="project" value="TreeGrafter"/>
</dbReference>
<dbReference type="Gene3D" id="3.40.50.300">
    <property type="entry name" value="P-loop containing nucleotide triphosphate hydrolases"/>
    <property type="match status" value="2"/>
</dbReference>
<evidence type="ECO:0000259" key="15">
    <source>
        <dbReference type="PROSITE" id="PS50929"/>
    </source>
</evidence>
<feature type="transmembrane region" description="Helical" evidence="13">
    <location>
        <begin position="372"/>
        <end position="392"/>
    </location>
</feature>
<evidence type="ECO:0000256" key="9">
    <source>
        <dbReference type="ARBA" id="ARBA00022967"/>
    </source>
</evidence>
<dbReference type="SMART" id="SM00382">
    <property type="entry name" value="AAA"/>
    <property type="match status" value="2"/>
</dbReference>